<dbReference type="GO" id="GO:0004518">
    <property type="term" value="F:nuclease activity"/>
    <property type="evidence" value="ECO:0007669"/>
    <property type="project" value="InterPro"/>
</dbReference>
<name>E1JUS4_SOLFR</name>
<dbReference type="SMART" id="SM00891">
    <property type="entry name" value="ERCC4"/>
    <property type="match status" value="1"/>
</dbReference>
<evidence type="ECO:0000259" key="1">
    <source>
        <dbReference type="SMART" id="SM00891"/>
    </source>
</evidence>
<keyword evidence="3" id="KW-1185">Reference proteome</keyword>
<organism evidence="2 3">
    <name type="scientific">Solidesulfovibrio fructosivorans JJ]</name>
    <dbReference type="NCBI Taxonomy" id="596151"/>
    <lineage>
        <taxon>Bacteria</taxon>
        <taxon>Pseudomonadati</taxon>
        <taxon>Thermodesulfobacteriota</taxon>
        <taxon>Desulfovibrionia</taxon>
        <taxon>Desulfovibrionales</taxon>
        <taxon>Desulfovibrionaceae</taxon>
        <taxon>Solidesulfovibrio</taxon>
    </lineage>
</organism>
<feature type="domain" description="ERCC4" evidence="1">
    <location>
        <begin position="2"/>
        <end position="84"/>
    </location>
</feature>
<dbReference type="Proteomes" id="UP000006250">
    <property type="component" value="Unassembled WGS sequence"/>
</dbReference>
<comment type="caution">
    <text evidence="2">The sequence shown here is derived from an EMBL/GenBank/DDBJ whole genome shotgun (WGS) entry which is preliminary data.</text>
</comment>
<dbReference type="AlphaFoldDB" id="E1JUS4"/>
<evidence type="ECO:0000313" key="3">
    <source>
        <dbReference type="Proteomes" id="UP000006250"/>
    </source>
</evidence>
<protein>
    <submittedName>
        <fullName evidence="2">ERCC4 domain protein</fullName>
    </submittedName>
</protein>
<dbReference type="EMBL" id="AECZ01000007">
    <property type="protein sequence ID" value="EFL51838.1"/>
    <property type="molecule type" value="Genomic_DNA"/>
</dbReference>
<dbReference type="InterPro" id="IPR006166">
    <property type="entry name" value="ERCC4_domain"/>
</dbReference>
<reference evidence="2 3" key="1">
    <citation type="submission" date="2010-08" db="EMBL/GenBank/DDBJ databases">
        <title>The draft genome of Desulfovibrio fructosovorans JJ.</title>
        <authorList>
            <consortium name="US DOE Joint Genome Institute (JGI-PGF)"/>
            <person name="Lucas S."/>
            <person name="Copeland A."/>
            <person name="Lapidus A."/>
            <person name="Cheng J.-F."/>
            <person name="Bruce D."/>
            <person name="Goodwin L."/>
            <person name="Pitluck S."/>
            <person name="Land M.L."/>
            <person name="Hauser L."/>
            <person name="Chang Y.-J."/>
            <person name="Jeffries C."/>
            <person name="Wall J.D."/>
            <person name="Stahl D.A."/>
            <person name="Arkin A.P."/>
            <person name="Dehal P."/>
            <person name="Stolyar S.M."/>
            <person name="Hazen T.C."/>
            <person name="Woyke T.J."/>
        </authorList>
    </citation>
    <scope>NUCLEOTIDE SEQUENCE [LARGE SCALE GENOMIC DNA]</scope>
    <source>
        <strain evidence="2 3">JJ</strain>
    </source>
</reference>
<dbReference type="OrthoDB" id="5401892at2"/>
<sequence>MRIIADTREQRVFSFAKYEAEVERAALPTADYSLPGFEDRVGIERKELGDLISCLMGANRERFVKELRRLSSYELKAVVVEASMRDVADGQYRSEMRPHAVLQSVFAFQVRYAVPFLFCGDRAGAEYTTFWLLAKYAREIEERMKALTKSQAPAKGEAA</sequence>
<dbReference type="Gene3D" id="3.40.50.10130">
    <property type="match status" value="1"/>
</dbReference>
<dbReference type="RefSeq" id="WP_005992368.1">
    <property type="nucleotide sequence ID" value="NZ_AECZ01000007.1"/>
</dbReference>
<evidence type="ECO:0000313" key="2">
    <source>
        <dbReference type="EMBL" id="EFL51838.1"/>
    </source>
</evidence>
<gene>
    <name evidence="2" type="ORF">DesfrDRAFT_1373</name>
</gene>
<accession>E1JUS4</accession>
<dbReference type="Pfam" id="PF02732">
    <property type="entry name" value="ERCC4"/>
    <property type="match status" value="1"/>
</dbReference>
<dbReference type="STRING" id="596151.DesfrDRAFT_1373"/>
<dbReference type="SUPFAM" id="SSF52980">
    <property type="entry name" value="Restriction endonuclease-like"/>
    <property type="match status" value="1"/>
</dbReference>
<dbReference type="GO" id="GO:0006259">
    <property type="term" value="P:DNA metabolic process"/>
    <property type="evidence" value="ECO:0007669"/>
    <property type="project" value="UniProtKB-ARBA"/>
</dbReference>
<proteinExistence type="predicted"/>
<dbReference type="eggNOG" id="COG1948">
    <property type="taxonomic scope" value="Bacteria"/>
</dbReference>
<dbReference type="GO" id="GO:0003677">
    <property type="term" value="F:DNA binding"/>
    <property type="evidence" value="ECO:0007669"/>
    <property type="project" value="InterPro"/>
</dbReference>
<dbReference type="InterPro" id="IPR011335">
    <property type="entry name" value="Restrct_endonuc-II-like"/>
</dbReference>